<feature type="non-terminal residue" evidence="2">
    <location>
        <position position="1"/>
    </location>
</feature>
<keyword evidence="3" id="KW-1185">Reference proteome</keyword>
<feature type="compositionally biased region" description="Low complexity" evidence="1">
    <location>
        <begin position="27"/>
        <end position="38"/>
    </location>
</feature>
<dbReference type="Proteomes" id="UP001529510">
    <property type="component" value="Unassembled WGS sequence"/>
</dbReference>
<reference evidence="2 3" key="1">
    <citation type="submission" date="2024-05" db="EMBL/GenBank/DDBJ databases">
        <title>Genome sequencing and assembly of Indian major carp, Cirrhinus mrigala (Hamilton, 1822).</title>
        <authorList>
            <person name="Mohindra V."/>
            <person name="Chowdhury L.M."/>
            <person name="Lal K."/>
            <person name="Jena J.K."/>
        </authorList>
    </citation>
    <scope>NUCLEOTIDE SEQUENCE [LARGE SCALE GENOMIC DNA]</scope>
    <source>
        <strain evidence="2">CM1030</strain>
        <tissue evidence="2">Blood</tissue>
    </source>
</reference>
<evidence type="ECO:0000313" key="2">
    <source>
        <dbReference type="EMBL" id="KAL0190023.1"/>
    </source>
</evidence>
<organism evidence="2 3">
    <name type="scientific">Cirrhinus mrigala</name>
    <name type="common">Mrigala</name>
    <dbReference type="NCBI Taxonomy" id="683832"/>
    <lineage>
        <taxon>Eukaryota</taxon>
        <taxon>Metazoa</taxon>
        <taxon>Chordata</taxon>
        <taxon>Craniata</taxon>
        <taxon>Vertebrata</taxon>
        <taxon>Euteleostomi</taxon>
        <taxon>Actinopterygii</taxon>
        <taxon>Neopterygii</taxon>
        <taxon>Teleostei</taxon>
        <taxon>Ostariophysi</taxon>
        <taxon>Cypriniformes</taxon>
        <taxon>Cyprinidae</taxon>
        <taxon>Labeoninae</taxon>
        <taxon>Labeonini</taxon>
        <taxon>Cirrhinus</taxon>
    </lineage>
</organism>
<proteinExistence type="predicted"/>
<feature type="region of interest" description="Disordered" evidence="1">
    <location>
        <begin position="77"/>
        <end position="105"/>
    </location>
</feature>
<feature type="region of interest" description="Disordered" evidence="1">
    <location>
        <begin position="1"/>
        <end position="56"/>
    </location>
</feature>
<feature type="compositionally biased region" description="Basic residues" evidence="1">
    <location>
        <begin position="10"/>
        <end position="22"/>
    </location>
</feature>
<sequence>SDEQMDKTPKKEKKNNNKKRVKFALCSSVDAMDSSSAAPEKCDNPPPPPLPPPANADFKNAVILRIRCLLSRLSDNNLSAVSRSSEKKQKTDLLTANQEKEAVKG</sequence>
<evidence type="ECO:0000313" key="3">
    <source>
        <dbReference type="Proteomes" id="UP001529510"/>
    </source>
</evidence>
<gene>
    <name evidence="2" type="ORF">M9458_017122</name>
</gene>
<dbReference type="EMBL" id="JAMKFB020000007">
    <property type="protein sequence ID" value="KAL0190023.1"/>
    <property type="molecule type" value="Genomic_DNA"/>
</dbReference>
<evidence type="ECO:0000256" key="1">
    <source>
        <dbReference type="SAM" id="MobiDB-lite"/>
    </source>
</evidence>
<name>A0ABD0QWA1_CIRMR</name>
<dbReference type="AlphaFoldDB" id="A0ABD0QWA1"/>
<protein>
    <submittedName>
        <fullName evidence="2">Uncharacterized protein</fullName>
    </submittedName>
</protein>
<feature type="compositionally biased region" description="Pro residues" evidence="1">
    <location>
        <begin position="44"/>
        <end position="54"/>
    </location>
</feature>
<accession>A0ABD0QWA1</accession>
<comment type="caution">
    <text evidence="2">The sequence shown here is derived from an EMBL/GenBank/DDBJ whole genome shotgun (WGS) entry which is preliminary data.</text>
</comment>